<dbReference type="GO" id="GO:0045027">
    <property type="term" value="F:DNA end binding"/>
    <property type="evidence" value="ECO:0007669"/>
    <property type="project" value="TreeGrafter"/>
</dbReference>
<dbReference type="GO" id="GO:1990904">
    <property type="term" value="C:ribonucleoprotein complex"/>
    <property type="evidence" value="ECO:0007669"/>
    <property type="project" value="UniProtKB-KW"/>
</dbReference>
<feature type="domain" description="XLF-like N-terminal" evidence="9">
    <location>
        <begin position="265"/>
        <end position="355"/>
    </location>
</feature>
<keyword evidence="4" id="KW-0234">DNA repair</keyword>
<dbReference type="Gene3D" id="3.30.230.10">
    <property type="match status" value="1"/>
</dbReference>
<dbReference type="InterPro" id="IPR014721">
    <property type="entry name" value="Ribsml_uS5_D2-typ_fold_subgr"/>
</dbReference>
<name>A0AA39CB78_MICHY</name>
<dbReference type="GO" id="GO:0006412">
    <property type="term" value="P:translation"/>
    <property type="evidence" value="ECO:0007669"/>
    <property type="project" value="InterPro"/>
</dbReference>
<dbReference type="InterPro" id="IPR053829">
    <property type="entry name" value="XLF-like_CC"/>
</dbReference>
<reference evidence="11" key="2">
    <citation type="submission" date="2023-03" db="EMBL/GenBank/DDBJ databases">
        <authorList>
            <person name="Inwood S.N."/>
            <person name="Skelly J.G."/>
            <person name="Guhlin J."/>
            <person name="Harrop T.W.R."/>
            <person name="Goldson S.G."/>
            <person name="Dearden P.K."/>
        </authorList>
    </citation>
    <scope>NUCLEOTIDE SEQUENCE</scope>
    <source>
        <strain evidence="11">Lincoln</strain>
        <tissue evidence="11">Whole body</tissue>
    </source>
</reference>
<dbReference type="InterPro" id="IPR015381">
    <property type="entry name" value="XLF-like_N"/>
</dbReference>
<dbReference type="Gene3D" id="1.10.287.450">
    <property type="entry name" value="Helix hairpin bin"/>
    <property type="match status" value="1"/>
</dbReference>
<evidence type="ECO:0000313" key="12">
    <source>
        <dbReference type="Proteomes" id="UP001168972"/>
    </source>
</evidence>
<feature type="domain" description="XLF-like coiled-coil region" evidence="10">
    <location>
        <begin position="360"/>
        <end position="405"/>
    </location>
</feature>
<evidence type="ECO:0000259" key="9">
    <source>
        <dbReference type="Pfam" id="PF09302"/>
    </source>
</evidence>
<evidence type="ECO:0000256" key="4">
    <source>
        <dbReference type="ARBA" id="ARBA00023204"/>
    </source>
</evidence>
<evidence type="ECO:0000313" key="11">
    <source>
        <dbReference type="EMBL" id="KAK0161198.1"/>
    </source>
</evidence>
<keyword evidence="2" id="KW-0227">DNA damage</keyword>
<evidence type="ECO:0000256" key="5">
    <source>
        <dbReference type="ARBA" id="ARBA00023242"/>
    </source>
</evidence>
<comment type="caution">
    <text evidence="11">The sequence shown here is derived from an EMBL/GenBank/DDBJ whole genome shotgun (WGS) entry which is preliminary data.</text>
</comment>
<dbReference type="InterPro" id="IPR038051">
    <property type="entry name" value="XRCC4-like_N_sf"/>
</dbReference>
<evidence type="ECO:0000256" key="3">
    <source>
        <dbReference type="ARBA" id="ARBA00023125"/>
    </source>
</evidence>
<feature type="coiled-coil region" evidence="8">
    <location>
        <begin position="374"/>
        <end position="401"/>
    </location>
</feature>
<keyword evidence="8" id="KW-0175">Coiled coil</keyword>
<sequence length="486" mass="56023">MNNRTDMVKSEVINTKSPMKILETNSCSIPYYRCFSKCCHDSVLVKDIGVTCELLKVTKSKKNHRKSSSIIDYNVKQTKSDNSNELSSITRRINSYTRDMLNNLIMRINKRPYSNHEKLNIAKIPIVTECLDQNGQSPLRLRLYNSDHNYSQCYINYSSIHKSEKSSKSNLQIIYPPMKINSDESAKSRFIHSMNSYITLEKGKSSVETKGTDSISASLRTQDVDEASKKEVKDILIQYDRTLLVADPRRCEPKKFGGPGARARYQKSCFLDEVWKISLTNLTELFVEKLSRQKIIERCERLNPLLSIEDINVDDIIRELFENIQKYAVDSSTINEIKLHTVIEGGTFKFAINLNRADSEEFGKEVMLPLASYVVELQEKIDNLIDEIKRKDEEIIEYEACGAKLIRSHIKTKRFNANSWLPNSFQEFKEMLSMCQLIARDNKKIKLEKNITTESKIGEISQEKITTKSQLIKSEFNSPDSKKKKV</sequence>
<dbReference type="GO" id="GO:0032807">
    <property type="term" value="C:DNA ligase IV complex"/>
    <property type="evidence" value="ECO:0007669"/>
    <property type="project" value="TreeGrafter"/>
</dbReference>
<keyword evidence="5" id="KW-0539">Nucleus</keyword>
<reference evidence="11" key="1">
    <citation type="journal article" date="2023" name="bioRxiv">
        <title>Scaffold-level genome assemblies of two parasitoid biocontrol wasps reveal the parthenogenesis mechanism and an associated novel virus.</title>
        <authorList>
            <person name="Inwood S."/>
            <person name="Skelly J."/>
            <person name="Guhlin J."/>
            <person name="Harrop T."/>
            <person name="Goldson S."/>
            <person name="Dearden P."/>
        </authorList>
    </citation>
    <scope>NUCLEOTIDE SEQUENCE</scope>
    <source>
        <strain evidence="11">Lincoln</strain>
        <tissue evidence="11">Whole body</tissue>
    </source>
</reference>
<organism evidence="11 12">
    <name type="scientific">Microctonus hyperodae</name>
    <name type="common">Parasitoid wasp</name>
    <dbReference type="NCBI Taxonomy" id="165561"/>
    <lineage>
        <taxon>Eukaryota</taxon>
        <taxon>Metazoa</taxon>
        <taxon>Ecdysozoa</taxon>
        <taxon>Arthropoda</taxon>
        <taxon>Hexapoda</taxon>
        <taxon>Insecta</taxon>
        <taxon>Pterygota</taxon>
        <taxon>Neoptera</taxon>
        <taxon>Endopterygota</taxon>
        <taxon>Hymenoptera</taxon>
        <taxon>Apocrita</taxon>
        <taxon>Ichneumonoidea</taxon>
        <taxon>Braconidae</taxon>
        <taxon>Euphorinae</taxon>
        <taxon>Microctonus</taxon>
    </lineage>
</organism>
<protein>
    <recommendedName>
        <fullName evidence="7">Non-homologous end-joining factor 1</fullName>
    </recommendedName>
</protein>
<accession>A0AA39CB78</accession>
<evidence type="ECO:0000256" key="1">
    <source>
        <dbReference type="ARBA" id="ARBA00004123"/>
    </source>
</evidence>
<dbReference type="Pfam" id="PF21928">
    <property type="entry name" value="XLF_CC"/>
    <property type="match status" value="1"/>
</dbReference>
<dbReference type="Pfam" id="PF09302">
    <property type="entry name" value="XLF"/>
    <property type="match status" value="1"/>
</dbReference>
<evidence type="ECO:0000256" key="7">
    <source>
        <dbReference type="ARBA" id="ARBA00044529"/>
    </source>
</evidence>
<dbReference type="PANTHER" id="PTHR32235:SF1">
    <property type="entry name" value="NON-HOMOLOGOUS END-JOINING FACTOR 1"/>
    <property type="match status" value="1"/>
</dbReference>
<dbReference type="GO" id="GO:0003735">
    <property type="term" value="F:structural constituent of ribosome"/>
    <property type="evidence" value="ECO:0007669"/>
    <property type="project" value="InterPro"/>
</dbReference>
<comment type="subcellular location">
    <subcellularLocation>
        <location evidence="1">Nucleus</location>
    </subcellularLocation>
</comment>
<dbReference type="AlphaFoldDB" id="A0AA39CB78"/>
<dbReference type="SUPFAM" id="SSF54211">
    <property type="entry name" value="Ribosomal protein S5 domain 2-like"/>
    <property type="match status" value="1"/>
</dbReference>
<dbReference type="GO" id="GO:0005840">
    <property type="term" value="C:ribosome"/>
    <property type="evidence" value="ECO:0007669"/>
    <property type="project" value="UniProtKB-KW"/>
</dbReference>
<dbReference type="CDD" id="cd22285">
    <property type="entry name" value="HD_XLF_N"/>
    <property type="match status" value="1"/>
</dbReference>
<dbReference type="InterPro" id="IPR020568">
    <property type="entry name" value="Ribosomal_Su5_D2-typ_SF"/>
</dbReference>
<evidence type="ECO:0000256" key="2">
    <source>
        <dbReference type="ARBA" id="ARBA00022763"/>
    </source>
</evidence>
<dbReference type="PANTHER" id="PTHR32235">
    <property type="entry name" value="NON-HOMOLOGOUS END-JOINING FACTOR 1"/>
    <property type="match status" value="1"/>
</dbReference>
<evidence type="ECO:0000256" key="8">
    <source>
        <dbReference type="SAM" id="Coils"/>
    </source>
</evidence>
<evidence type="ECO:0000256" key="6">
    <source>
        <dbReference type="ARBA" id="ARBA00025747"/>
    </source>
</evidence>
<gene>
    <name evidence="11" type="ORF">PV327_009695</name>
</gene>
<proteinExistence type="inferred from homology"/>
<dbReference type="GO" id="GO:0006303">
    <property type="term" value="P:double-strand break repair via nonhomologous end joining"/>
    <property type="evidence" value="ECO:0007669"/>
    <property type="project" value="TreeGrafter"/>
</dbReference>
<comment type="similarity">
    <text evidence="6">Belongs to the XRCC4-XLF family. XLF subfamily.</text>
</comment>
<dbReference type="Proteomes" id="UP001168972">
    <property type="component" value="Unassembled WGS sequence"/>
</dbReference>
<dbReference type="EMBL" id="JAQQBR010001835">
    <property type="protein sequence ID" value="KAK0161198.1"/>
    <property type="molecule type" value="Genomic_DNA"/>
</dbReference>
<evidence type="ECO:0000259" key="10">
    <source>
        <dbReference type="Pfam" id="PF21928"/>
    </source>
</evidence>
<keyword evidence="12" id="KW-1185">Reference proteome</keyword>
<dbReference type="Gene3D" id="2.170.210.10">
    <property type="entry name" value="DNA double-strand break repair and VJ recombination XRCC4, N-terminal"/>
    <property type="match status" value="1"/>
</dbReference>
<keyword evidence="3" id="KW-0238">DNA-binding</keyword>
<dbReference type="InterPro" id="IPR052287">
    <property type="entry name" value="NHEJ_factor"/>
</dbReference>